<dbReference type="NCBIfam" id="NF003816">
    <property type="entry name" value="PRK05406.1-5"/>
    <property type="match status" value="1"/>
</dbReference>
<dbReference type="CDD" id="cd10787">
    <property type="entry name" value="LamB_YcsF_like"/>
    <property type="match status" value="1"/>
</dbReference>
<reference evidence="1 2" key="1">
    <citation type="journal article" date="2011" name="Front. Microbiol.">
        <title>Genomic signatures of strain selection and enhancement in Bacillus atrophaeus var. globigii, a historical biowarfare simulant.</title>
        <authorList>
            <person name="Gibbons H.S."/>
            <person name="Broomall S.M."/>
            <person name="McNew L.A."/>
            <person name="Daligault H."/>
            <person name="Chapman C."/>
            <person name="Bruce D."/>
            <person name="Karavis M."/>
            <person name="Krepps M."/>
            <person name="McGregor P.A."/>
            <person name="Hong C."/>
            <person name="Park K.H."/>
            <person name="Akmal A."/>
            <person name="Feldman A."/>
            <person name="Lin J.S."/>
            <person name="Chang W.E."/>
            <person name="Higgs B.W."/>
            <person name="Demirev P."/>
            <person name="Lindquist J."/>
            <person name="Liem A."/>
            <person name="Fochler E."/>
            <person name="Read T.D."/>
            <person name="Tapia R."/>
            <person name="Johnson S."/>
            <person name="Bishop-Lilly K.A."/>
            <person name="Detter C."/>
            <person name="Han C."/>
            <person name="Sozhamannan S."/>
            <person name="Rosenzweig C.N."/>
            <person name="Skowronski E.W."/>
        </authorList>
    </citation>
    <scope>NUCLEOTIDE SEQUENCE [LARGE SCALE GENOMIC DNA]</scope>
    <source>
        <strain evidence="1 2">TPS4-2</strain>
    </source>
</reference>
<proteinExistence type="predicted"/>
<dbReference type="InterPro" id="IPR005501">
    <property type="entry name" value="LamB/YcsF/PxpA-like"/>
</dbReference>
<evidence type="ECO:0000313" key="1">
    <source>
        <dbReference type="EMBL" id="RUO67820.1"/>
    </source>
</evidence>
<gene>
    <name evidence="1" type="ORF">CWI73_02885</name>
</gene>
<dbReference type="PANTHER" id="PTHR30292">
    <property type="entry name" value="UNCHARACTERIZED PROTEIN YBGL-RELATED"/>
    <property type="match status" value="1"/>
</dbReference>
<comment type="caution">
    <text evidence="1">The sequence shown here is derived from an EMBL/GenBank/DDBJ whole genome shotgun (WGS) entry which is preliminary data.</text>
</comment>
<dbReference type="InterPro" id="IPR011330">
    <property type="entry name" value="Glyco_hydro/deAcase_b/a-brl"/>
</dbReference>
<sequence>MKKVTLNADIGESFGAWKLGADELIMPHIDCANIACGFHASDPLTMKNTVRLAKEYGVTIGAHPAYPDLVGFGRRHMACKPEEVTAMVQYQVGALQGICTGERAKVEYVKPHGALYNDMLNDGPLFDAVCQAISALQGNDELPLMIMATPENHAWKERAAQFGVTLWFEGFADRAYDDNGKLRSRKHDDAVHSETEAMLEQAQAFTEGKPITSVNGTPLSIQIDSLCVHGDNPRAIDTVKQLREIVKGSDE</sequence>
<protein>
    <recommendedName>
        <fullName evidence="3">LamB/YcsF family protein</fullName>
    </recommendedName>
</protein>
<dbReference type="SUPFAM" id="SSF88713">
    <property type="entry name" value="Glycoside hydrolase/deacetylase"/>
    <property type="match status" value="1"/>
</dbReference>
<dbReference type="AlphaFoldDB" id="A0A432YWW3"/>
<accession>A0A432YWW3</accession>
<dbReference type="EMBL" id="PIQA01000001">
    <property type="protein sequence ID" value="RUO67820.1"/>
    <property type="molecule type" value="Genomic_DNA"/>
</dbReference>
<dbReference type="NCBIfam" id="NF003814">
    <property type="entry name" value="PRK05406.1-3"/>
    <property type="match status" value="1"/>
</dbReference>
<dbReference type="Pfam" id="PF03746">
    <property type="entry name" value="LamB_YcsF"/>
    <property type="match status" value="1"/>
</dbReference>
<dbReference type="PANTHER" id="PTHR30292:SF0">
    <property type="entry name" value="5-OXOPROLINASE SUBUNIT A"/>
    <property type="match status" value="1"/>
</dbReference>
<dbReference type="Gene3D" id="3.20.20.370">
    <property type="entry name" value="Glycoside hydrolase/deacetylase"/>
    <property type="match status" value="1"/>
</dbReference>
<name>A0A432YWW3_9GAMM</name>
<evidence type="ECO:0000313" key="2">
    <source>
        <dbReference type="Proteomes" id="UP000288361"/>
    </source>
</evidence>
<dbReference type="RefSeq" id="WP_126751463.1">
    <property type="nucleotide sequence ID" value="NZ_JBHUMT010000016.1"/>
</dbReference>
<organism evidence="1 2">
    <name type="scientific">Idiomarina piscisalsi</name>
    <dbReference type="NCBI Taxonomy" id="1096243"/>
    <lineage>
        <taxon>Bacteria</taxon>
        <taxon>Pseudomonadati</taxon>
        <taxon>Pseudomonadota</taxon>
        <taxon>Gammaproteobacteria</taxon>
        <taxon>Alteromonadales</taxon>
        <taxon>Idiomarinaceae</taxon>
        <taxon>Idiomarina</taxon>
    </lineage>
</organism>
<evidence type="ECO:0008006" key="3">
    <source>
        <dbReference type="Google" id="ProtNLM"/>
    </source>
</evidence>
<dbReference type="GO" id="GO:0005975">
    <property type="term" value="P:carbohydrate metabolic process"/>
    <property type="evidence" value="ECO:0007669"/>
    <property type="project" value="InterPro"/>
</dbReference>
<dbReference type="Proteomes" id="UP000288361">
    <property type="component" value="Unassembled WGS sequence"/>
</dbReference>